<dbReference type="InterPro" id="IPR029058">
    <property type="entry name" value="AB_hydrolase_fold"/>
</dbReference>
<organism evidence="2 3">
    <name type="scientific">Neoaquamicrobium sediminum</name>
    <dbReference type="NCBI Taxonomy" id="1849104"/>
    <lineage>
        <taxon>Bacteria</taxon>
        <taxon>Pseudomonadati</taxon>
        <taxon>Pseudomonadota</taxon>
        <taxon>Alphaproteobacteria</taxon>
        <taxon>Hyphomicrobiales</taxon>
        <taxon>Phyllobacteriaceae</taxon>
        <taxon>Neoaquamicrobium</taxon>
    </lineage>
</organism>
<comment type="caution">
    <text evidence="2">The sequence shown here is derived from an EMBL/GenBank/DDBJ whole genome shotgun (WGS) entry which is preliminary data.</text>
</comment>
<dbReference type="SUPFAM" id="SSF53474">
    <property type="entry name" value="alpha/beta-Hydrolases"/>
    <property type="match status" value="1"/>
</dbReference>
<feature type="chain" id="PRO_5047183513" description="Dienelactone hydrolase" evidence="1">
    <location>
        <begin position="19"/>
        <end position="323"/>
    </location>
</feature>
<keyword evidence="3" id="KW-1185">Reference proteome</keyword>
<dbReference type="Proteomes" id="UP001559025">
    <property type="component" value="Unassembled WGS sequence"/>
</dbReference>
<dbReference type="PIRSF" id="PIRSF031982">
    <property type="entry name" value="UCP031982_abhydr"/>
    <property type="match status" value="1"/>
</dbReference>
<proteinExistence type="predicted"/>
<reference evidence="2 3" key="1">
    <citation type="submission" date="2024-01" db="EMBL/GenBank/DDBJ databases">
        <title>New evidence supports the origin of RcGTA from prophage.</title>
        <authorList>
            <person name="Xu Y."/>
            <person name="Liu B."/>
            <person name="Chen F."/>
        </authorList>
    </citation>
    <scope>NUCLEOTIDE SEQUENCE [LARGE SCALE GENOMIC DNA]</scope>
    <source>
        <strain evidence="2 3">CBW1107-2</strain>
    </source>
</reference>
<dbReference type="RefSeq" id="WP_368803117.1">
    <property type="nucleotide sequence ID" value="NZ_JAZHFV010000003.1"/>
</dbReference>
<keyword evidence="1" id="KW-0732">Signal</keyword>
<dbReference type="Gene3D" id="3.40.50.1820">
    <property type="entry name" value="alpha/beta hydrolase"/>
    <property type="match status" value="1"/>
</dbReference>
<dbReference type="InterPro" id="IPR016986">
    <property type="entry name" value="UCP031982_abhydr"/>
</dbReference>
<evidence type="ECO:0000313" key="3">
    <source>
        <dbReference type="Proteomes" id="UP001559025"/>
    </source>
</evidence>
<name>A0ABV3WTR3_9HYPH</name>
<evidence type="ECO:0000313" key="2">
    <source>
        <dbReference type="EMBL" id="MEX4008059.1"/>
    </source>
</evidence>
<sequence length="323" mass="33554">MKFGLSLVLMLAVTPSIAEPAAGVAYLHDTSVEERPLSMSIWYPSEEKASATIGGNPVFKGVSATRDAQFPKGALPLVVVSHGGLRSATDSGAWLSSSIAQAGYVVVELNGPRPDNAAIALNEIWQRPQDIHRAIDLVQADATWGPRIDESKVSVVGFALGATAALSVAGAKMDVDEYMRSCATGSESEGPDCGWYAAQGVTLSETSQEGVAGLARDPRVTSVIAINPEYPAVLGSIAEEVGALRIYLGTPEAAGGGDQADRSVVIPDASIFDAFAVCTPAGPDILAAEDGDSSICGVSAETRESIHLETARAVISFLRDHSE</sequence>
<evidence type="ECO:0000256" key="1">
    <source>
        <dbReference type="SAM" id="SignalP"/>
    </source>
</evidence>
<dbReference type="EMBL" id="JAZHFV010000003">
    <property type="protein sequence ID" value="MEX4008059.1"/>
    <property type="molecule type" value="Genomic_DNA"/>
</dbReference>
<accession>A0ABV3WTR3</accession>
<protein>
    <recommendedName>
        <fullName evidence="4">Dienelactone hydrolase</fullName>
    </recommendedName>
</protein>
<feature type="signal peptide" evidence="1">
    <location>
        <begin position="1"/>
        <end position="18"/>
    </location>
</feature>
<gene>
    <name evidence="2" type="ORF">V1479_12140</name>
</gene>
<evidence type="ECO:0008006" key="4">
    <source>
        <dbReference type="Google" id="ProtNLM"/>
    </source>
</evidence>